<gene>
    <name evidence="2" type="ORF">DWZ83_02260</name>
    <name evidence="1" type="ORF">KHZ85_04755</name>
</gene>
<dbReference type="Proteomes" id="UP000753219">
    <property type="component" value="Unassembled WGS sequence"/>
</dbReference>
<dbReference type="EMBL" id="QRPK01000006">
    <property type="protein sequence ID" value="RHM14900.1"/>
    <property type="molecule type" value="Genomic_DNA"/>
</dbReference>
<dbReference type="AlphaFoldDB" id="A0A415PQ84"/>
<dbReference type="Proteomes" id="UP000284868">
    <property type="component" value="Unassembled WGS sequence"/>
</dbReference>
<evidence type="ECO:0000313" key="1">
    <source>
        <dbReference type="EMBL" id="MBS4884058.1"/>
    </source>
</evidence>
<dbReference type="EMBL" id="JAGZMZ010000009">
    <property type="protein sequence ID" value="MBS4884058.1"/>
    <property type="molecule type" value="Genomic_DNA"/>
</dbReference>
<evidence type="ECO:0000313" key="2">
    <source>
        <dbReference type="EMBL" id="RHM14900.1"/>
    </source>
</evidence>
<comment type="caution">
    <text evidence="2">The sequence shown here is derived from an EMBL/GenBank/DDBJ whole genome shotgun (WGS) entry which is preliminary data.</text>
</comment>
<keyword evidence="3" id="KW-1185">Reference proteome</keyword>
<reference evidence="2 3" key="1">
    <citation type="submission" date="2018-08" db="EMBL/GenBank/DDBJ databases">
        <title>A genome reference for cultivated species of the human gut microbiota.</title>
        <authorList>
            <person name="Zou Y."/>
            <person name="Xue W."/>
            <person name="Luo G."/>
        </authorList>
    </citation>
    <scope>NUCLEOTIDE SEQUENCE [LARGE SCALE GENOMIC DNA]</scope>
    <source>
        <strain evidence="2 3">AF35-6BH</strain>
    </source>
</reference>
<accession>A0A415PQ84</accession>
<evidence type="ECO:0000313" key="3">
    <source>
        <dbReference type="Proteomes" id="UP000284868"/>
    </source>
</evidence>
<organism evidence="2 3">
    <name type="scientific">Amedibacillus dolichus</name>
    <dbReference type="NCBI Taxonomy" id="31971"/>
    <lineage>
        <taxon>Bacteria</taxon>
        <taxon>Bacillati</taxon>
        <taxon>Bacillota</taxon>
        <taxon>Erysipelotrichia</taxon>
        <taxon>Erysipelotrichales</taxon>
        <taxon>Erysipelotrichaceae</taxon>
        <taxon>Amedibacillus</taxon>
    </lineage>
</organism>
<dbReference type="RefSeq" id="WP_004799456.1">
    <property type="nucleotide sequence ID" value="NZ_CABKNA010000004.1"/>
</dbReference>
<reference evidence="1" key="2">
    <citation type="submission" date="2021-02" db="EMBL/GenBank/DDBJ databases">
        <title>Infant gut strain persistence is associated with maternal origin, phylogeny, and functional potential including surface adhesion and iron acquisition.</title>
        <authorList>
            <person name="Lou Y.C."/>
        </authorList>
    </citation>
    <scope>NUCLEOTIDE SEQUENCE</scope>
    <source>
        <strain evidence="1">L3_108_103G1_dasL3_108_103G1_concoct_2</strain>
    </source>
</reference>
<sequence>MKRFLADAVLVFILISIGSYMLEKDERSGYNQLELEKDRFEESIAKEKNLPIHQRKVVLNDIEENKAGQFAKTSSELVIDVMEGGVKLFSAIFGSITK</sequence>
<dbReference type="OrthoDB" id="1647889at2"/>
<name>A0A415PQ84_9FIRM</name>
<dbReference type="GeneID" id="92793410"/>
<protein>
    <submittedName>
        <fullName evidence="2">Uncharacterized protein</fullName>
    </submittedName>
</protein>
<proteinExistence type="predicted"/>